<gene>
    <name evidence="1" type="ORF">EDD18DRAFT_1116076</name>
</gene>
<dbReference type="Proteomes" id="UP001175228">
    <property type="component" value="Unassembled WGS sequence"/>
</dbReference>
<accession>A0AA39U6H0</accession>
<dbReference type="EMBL" id="JAUEPU010000152">
    <property type="protein sequence ID" value="KAK0475333.1"/>
    <property type="molecule type" value="Genomic_DNA"/>
</dbReference>
<organism evidence="1 2">
    <name type="scientific">Armillaria luteobubalina</name>
    <dbReference type="NCBI Taxonomy" id="153913"/>
    <lineage>
        <taxon>Eukaryota</taxon>
        <taxon>Fungi</taxon>
        <taxon>Dikarya</taxon>
        <taxon>Basidiomycota</taxon>
        <taxon>Agaricomycotina</taxon>
        <taxon>Agaricomycetes</taxon>
        <taxon>Agaricomycetidae</taxon>
        <taxon>Agaricales</taxon>
        <taxon>Marasmiineae</taxon>
        <taxon>Physalacriaceae</taxon>
        <taxon>Armillaria</taxon>
    </lineage>
</organism>
<sequence length="525" mass="59412">MCNGLRSCTRQLSAWLLEAAPELFVLKCIAGWEDIVLFHIGRCARLEFGIKAAFYNPLVRETLWLEATMSSSLKDWLAEIPGVVWRNQQVVLYAISSEESQVLFVPRLDLHYHADEWLHSTNCDSDPMLFNCTLVEDTGFCVAADQILEQYAELFVNSVHPLIGASMRSLPRVVEWCFEIGEIVNNVSTGMVGVVAAIRDSGLEVNFADGLHVVGWAYCRKAFNVGTYVEITGEALSSRWFRWVHASDNGFLHLISQAVHESQYIELWGVHPNSVCAINPPNYGPIALNNGPSSSLAISEIPWKGVMVHIIKCRHCWCGKTGYVIDGIVAKDAVMKKEHLLFLVQLACYDPNVPFLFLWFWYFNLVEEDSWLPLNEARPITNNIEFIRGLVPNINVSQKRGRKRCAIEPPPQQRSVIPLLDPAEQSLSPAWNPSSPDPLSYWCLDRRLVGAKFRMLYNGLQITVLVKQGDSLDAIDCIRDDTSLGETLDLARVVVIHLRVRHYDMFLVISSEHCGKWVRSVQFHK</sequence>
<evidence type="ECO:0000313" key="2">
    <source>
        <dbReference type="Proteomes" id="UP001175228"/>
    </source>
</evidence>
<evidence type="ECO:0000313" key="1">
    <source>
        <dbReference type="EMBL" id="KAK0475333.1"/>
    </source>
</evidence>
<comment type="caution">
    <text evidence="1">The sequence shown here is derived from an EMBL/GenBank/DDBJ whole genome shotgun (WGS) entry which is preliminary data.</text>
</comment>
<keyword evidence="2" id="KW-1185">Reference proteome</keyword>
<protein>
    <submittedName>
        <fullName evidence="1">Uncharacterized protein</fullName>
    </submittedName>
</protein>
<proteinExistence type="predicted"/>
<reference evidence="1" key="1">
    <citation type="submission" date="2023-06" db="EMBL/GenBank/DDBJ databases">
        <authorList>
            <consortium name="Lawrence Berkeley National Laboratory"/>
            <person name="Ahrendt S."/>
            <person name="Sahu N."/>
            <person name="Indic B."/>
            <person name="Wong-Bajracharya J."/>
            <person name="Merenyi Z."/>
            <person name="Ke H.-M."/>
            <person name="Monk M."/>
            <person name="Kocsube S."/>
            <person name="Drula E."/>
            <person name="Lipzen A."/>
            <person name="Balint B."/>
            <person name="Henrissat B."/>
            <person name="Andreopoulos B."/>
            <person name="Martin F.M."/>
            <person name="Harder C.B."/>
            <person name="Rigling D."/>
            <person name="Ford K.L."/>
            <person name="Foster G.D."/>
            <person name="Pangilinan J."/>
            <person name="Papanicolaou A."/>
            <person name="Barry K."/>
            <person name="LaButti K."/>
            <person name="Viragh M."/>
            <person name="Koriabine M."/>
            <person name="Yan M."/>
            <person name="Riley R."/>
            <person name="Champramary S."/>
            <person name="Plett K.L."/>
            <person name="Tsai I.J."/>
            <person name="Slot J."/>
            <person name="Sipos G."/>
            <person name="Plett J."/>
            <person name="Nagy L.G."/>
            <person name="Grigoriev I.V."/>
        </authorList>
    </citation>
    <scope>NUCLEOTIDE SEQUENCE</scope>
    <source>
        <strain evidence="1">HWK02</strain>
    </source>
</reference>
<name>A0AA39U6H0_9AGAR</name>
<dbReference type="AlphaFoldDB" id="A0AA39U6H0"/>